<accession>A0A0L0P5Y7</accession>
<name>A0A0L0P5Y7_CANAR</name>
<protein>
    <recommendedName>
        <fullName evidence="3">PCI domain-containing protein</fullName>
    </recommendedName>
</protein>
<comment type="caution">
    <text evidence="1">The sequence shown here is derived from an EMBL/GenBank/DDBJ whole genome shotgun (WGS) entry which is preliminary data.</text>
</comment>
<dbReference type="VEuPathDB" id="FungiDB:B9J08_004942"/>
<evidence type="ECO:0000313" key="1">
    <source>
        <dbReference type="EMBL" id="KNE01704.1"/>
    </source>
</evidence>
<dbReference type="VEuPathDB" id="FungiDB:QG37_01040"/>
<dbReference type="VEuPathDB" id="FungiDB:CJJ07_003240"/>
<dbReference type="Proteomes" id="UP000037122">
    <property type="component" value="Unassembled WGS sequence"/>
</dbReference>
<dbReference type="EMBL" id="LGST01000008">
    <property type="protein sequence ID" value="KNE01704.1"/>
    <property type="molecule type" value="Genomic_DNA"/>
</dbReference>
<evidence type="ECO:0008006" key="3">
    <source>
        <dbReference type="Google" id="ProtNLM"/>
    </source>
</evidence>
<reference evidence="2" key="1">
    <citation type="journal article" date="2015" name="BMC Genomics">
        <title>Draft genome of a commonly misdiagnosed multidrug resistant pathogen Candida auris.</title>
        <authorList>
            <person name="Chatterjee S."/>
            <person name="Alampalli S.V."/>
            <person name="Nageshan R.K."/>
            <person name="Chettiar S.T."/>
            <person name="Joshi S."/>
            <person name="Tatu U.S."/>
        </authorList>
    </citation>
    <scope>NUCLEOTIDE SEQUENCE [LARGE SCALE GENOMIC DNA]</scope>
    <source>
        <strain evidence="2">6684</strain>
    </source>
</reference>
<proteinExistence type="predicted"/>
<dbReference type="VEuPathDB" id="FungiDB:CJI97_005026"/>
<sequence>MESTEIDEVSQLVALAGPEDLLDACRKFVQAVPFPCLDVSRYISVLRSRKSESTTTAAVLCMYELEILLFYRSEPANMEEADQMFKSLSNLSQKKTSSVDPFVKLKYYDLLTDYQYFYSPDKELKLMDLVNRKLNSLSMVPHYNHGVVEDVQLKILIFYLMSGADFRKRNVQQYLTEEHILLRSHGEAIDSYKGAYVKRTLINPTLLNSFLTAVSYLSGVFHFVCSRYRMQLLENFLDVNISRLPRYFTSIRIERIYGLLLEGDHTIDVEDVVYRMIVANELPPGTSLDQLEGLVRFGEPPTEYDDFNNHVKSVCRLVDRISSERT</sequence>
<dbReference type="AlphaFoldDB" id="A0A0L0P5Y7"/>
<evidence type="ECO:0000313" key="2">
    <source>
        <dbReference type="Proteomes" id="UP000037122"/>
    </source>
</evidence>
<dbReference type="VEuPathDB" id="FungiDB:CJJ09_004421"/>
<dbReference type="VEuPathDB" id="FungiDB:CJI96_0003732"/>
<gene>
    <name evidence="1" type="ORF">QG37_01040</name>
</gene>
<organism evidence="1 2">
    <name type="scientific">Candidozyma auris</name>
    <name type="common">Yeast</name>
    <name type="synonym">Candida auris</name>
    <dbReference type="NCBI Taxonomy" id="498019"/>
    <lineage>
        <taxon>Eukaryota</taxon>
        <taxon>Fungi</taxon>
        <taxon>Dikarya</taxon>
        <taxon>Ascomycota</taxon>
        <taxon>Saccharomycotina</taxon>
        <taxon>Pichiomycetes</taxon>
        <taxon>Metschnikowiaceae</taxon>
        <taxon>Candidozyma</taxon>
    </lineage>
</organism>